<evidence type="ECO:0000313" key="3">
    <source>
        <dbReference type="Proteomes" id="UP001218188"/>
    </source>
</evidence>
<sequence length="198" mass="20100">MVSLLWGLSLFMVSGLGHRAAVYAQTVTLHDVFATASGLTQIDSESFSFSAGGVGADGATTYVGVVVESFAVDELASTTVTFADKPFTATVTRVEDASGYRLTSPEEICEDGVCTVDTTAPPDVRTCSFGADGQGSCVQQLGGESRTLTWSGSVVPIYTLPAATGTPAKNHAAAAASLGAVTTSMLALSAVGLVLCAM</sequence>
<feature type="chain" id="PRO_5042264132" evidence="1">
    <location>
        <begin position="25"/>
        <end position="198"/>
    </location>
</feature>
<proteinExistence type="predicted"/>
<name>A0AAD6S5U2_9AGAR</name>
<organism evidence="2 3">
    <name type="scientific">Mycena alexandri</name>
    <dbReference type="NCBI Taxonomy" id="1745969"/>
    <lineage>
        <taxon>Eukaryota</taxon>
        <taxon>Fungi</taxon>
        <taxon>Dikarya</taxon>
        <taxon>Basidiomycota</taxon>
        <taxon>Agaricomycotina</taxon>
        <taxon>Agaricomycetes</taxon>
        <taxon>Agaricomycetidae</taxon>
        <taxon>Agaricales</taxon>
        <taxon>Marasmiineae</taxon>
        <taxon>Mycenaceae</taxon>
        <taxon>Mycena</taxon>
    </lineage>
</organism>
<accession>A0AAD6S5U2</accession>
<dbReference type="EMBL" id="JARJCM010000234">
    <property type="protein sequence ID" value="KAJ7021390.1"/>
    <property type="molecule type" value="Genomic_DNA"/>
</dbReference>
<protein>
    <submittedName>
        <fullName evidence="2">Uncharacterized protein</fullName>
    </submittedName>
</protein>
<evidence type="ECO:0000256" key="1">
    <source>
        <dbReference type="SAM" id="SignalP"/>
    </source>
</evidence>
<evidence type="ECO:0000313" key="2">
    <source>
        <dbReference type="EMBL" id="KAJ7021390.1"/>
    </source>
</evidence>
<reference evidence="2" key="1">
    <citation type="submission" date="2023-03" db="EMBL/GenBank/DDBJ databases">
        <title>Massive genome expansion in bonnet fungi (Mycena s.s.) driven by repeated elements and novel gene families across ecological guilds.</title>
        <authorList>
            <consortium name="Lawrence Berkeley National Laboratory"/>
            <person name="Harder C.B."/>
            <person name="Miyauchi S."/>
            <person name="Viragh M."/>
            <person name="Kuo A."/>
            <person name="Thoen E."/>
            <person name="Andreopoulos B."/>
            <person name="Lu D."/>
            <person name="Skrede I."/>
            <person name="Drula E."/>
            <person name="Henrissat B."/>
            <person name="Morin E."/>
            <person name="Kohler A."/>
            <person name="Barry K."/>
            <person name="LaButti K."/>
            <person name="Morin E."/>
            <person name="Salamov A."/>
            <person name="Lipzen A."/>
            <person name="Mereny Z."/>
            <person name="Hegedus B."/>
            <person name="Baldrian P."/>
            <person name="Stursova M."/>
            <person name="Weitz H."/>
            <person name="Taylor A."/>
            <person name="Grigoriev I.V."/>
            <person name="Nagy L.G."/>
            <person name="Martin F."/>
            <person name="Kauserud H."/>
        </authorList>
    </citation>
    <scope>NUCLEOTIDE SEQUENCE</scope>
    <source>
        <strain evidence="2">CBHHK200</strain>
    </source>
</reference>
<keyword evidence="1" id="KW-0732">Signal</keyword>
<feature type="signal peptide" evidence="1">
    <location>
        <begin position="1"/>
        <end position="24"/>
    </location>
</feature>
<dbReference type="AlphaFoldDB" id="A0AAD6S5U2"/>
<keyword evidence="3" id="KW-1185">Reference proteome</keyword>
<comment type="caution">
    <text evidence="2">The sequence shown here is derived from an EMBL/GenBank/DDBJ whole genome shotgun (WGS) entry which is preliminary data.</text>
</comment>
<gene>
    <name evidence="2" type="ORF">C8F04DRAFT_1273822</name>
</gene>
<dbReference type="Proteomes" id="UP001218188">
    <property type="component" value="Unassembled WGS sequence"/>
</dbReference>